<gene>
    <name evidence="7" type="primary">rsmA</name>
    <name evidence="7" type="synonym">ksgA</name>
    <name evidence="10" type="ORF">SAMN05444487_10723</name>
</gene>
<dbReference type="InterPro" id="IPR020596">
    <property type="entry name" value="rRNA_Ade_Mease_Trfase_CS"/>
</dbReference>
<reference evidence="10 11" key="1">
    <citation type="submission" date="2016-10" db="EMBL/GenBank/DDBJ databases">
        <authorList>
            <person name="de Groot N.N."/>
        </authorList>
    </citation>
    <scope>NUCLEOTIDE SEQUENCE [LARGE SCALE GENOMIC DNA]</scope>
    <source>
        <strain evidence="10 11">DSM 45610</strain>
    </source>
</reference>
<evidence type="ECO:0000256" key="2">
    <source>
        <dbReference type="ARBA" id="ARBA00022552"/>
    </source>
</evidence>
<evidence type="ECO:0000256" key="8">
    <source>
        <dbReference type="PROSITE-ProRule" id="PRU01026"/>
    </source>
</evidence>
<feature type="binding site" evidence="7 8">
    <location>
        <position position="126"/>
    </location>
    <ligand>
        <name>S-adenosyl-L-methionine</name>
        <dbReference type="ChEBI" id="CHEBI:59789"/>
    </ligand>
</feature>
<dbReference type="PANTHER" id="PTHR11727:SF7">
    <property type="entry name" value="DIMETHYLADENOSINE TRANSFERASE-RELATED"/>
    <property type="match status" value="1"/>
</dbReference>
<keyword evidence="6 7" id="KW-0694">RNA-binding</keyword>
<dbReference type="CDD" id="cd02440">
    <property type="entry name" value="AdoMet_MTases"/>
    <property type="match status" value="1"/>
</dbReference>
<dbReference type="AlphaFoldDB" id="A0A1H2WYX0"/>
<evidence type="ECO:0000313" key="11">
    <source>
        <dbReference type="Proteomes" id="UP000198534"/>
    </source>
</evidence>
<dbReference type="RefSeq" id="WP_091738975.1">
    <property type="nucleotide sequence ID" value="NZ_FNNQ01000007.1"/>
</dbReference>
<feature type="binding site" evidence="7 8">
    <location>
        <position position="55"/>
    </location>
    <ligand>
        <name>S-adenosyl-L-methionine</name>
        <dbReference type="ChEBI" id="CHEBI:59789"/>
    </ligand>
</feature>
<dbReference type="InterPro" id="IPR029063">
    <property type="entry name" value="SAM-dependent_MTases_sf"/>
</dbReference>
<keyword evidence="11" id="KW-1185">Reference proteome</keyword>
<feature type="binding site" evidence="7 8">
    <location>
        <position position="28"/>
    </location>
    <ligand>
        <name>S-adenosyl-L-methionine</name>
        <dbReference type="ChEBI" id="CHEBI:59789"/>
    </ligand>
</feature>
<feature type="binding site" evidence="7 8">
    <location>
        <position position="30"/>
    </location>
    <ligand>
        <name>S-adenosyl-L-methionine</name>
        <dbReference type="ChEBI" id="CHEBI:59789"/>
    </ligand>
</feature>
<proteinExistence type="inferred from homology"/>
<feature type="binding site" evidence="7 8">
    <location>
        <position position="101"/>
    </location>
    <ligand>
        <name>S-adenosyl-L-methionine</name>
        <dbReference type="ChEBI" id="CHEBI:59789"/>
    </ligand>
</feature>
<evidence type="ECO:0000256" key="1">
    <source>
        <dbReference type="ARBA" id="ARBA00022490"/>
    </source>
</evidence>
<dbReference type="EMBL" id="FNNQ01000007">
    <property type="protein sequence ID" value="SDW85785.1"/>
    <property type="molecule type" value="Genomic_DNA"/>
</dbReference>
<dbReference type="PROSITE" id="PS01131">
    <property type="entry name" value="RRNA_A_DIMETH"/>
    <property type="match status" value="1"/>
</dbReference>
<dbReference type="Pfam" id="PF00398">
    <property type="entry name" value="RrnaAD"/>
    <property type="match status" value="1"/>
</dbReference>
<feature type="binding site" evidence="7 8">
    <location>
        <position position="76"/>
    </location>
    <ligand>
        <name>S-adenosyl-L-methionine</name>
        <dbReference type="ChEBI" id="CHEBI:59789"/>
    </ligand>
</feature>
<organism evidence="10 11">
    <name type="scientific">Marininema mesophilum</name>
    <dbReference type="NCBI Taxonomy" id="1048340"/>
    <lineage>
        <taxon>Bacteria</taxon>
        <taxon>Bacillati</taxon>
        <taxon>Bacillota</taxon>
        <taxon>Bacilli</taxon>
        <taxon>Bacillales</taxon>
        <taxon>Thermoactinomycetaceae</taxon>
        <taxon>Marininema</taxon>
    </lineage>
</organism>
<keyword evidence="2 7" id="KW-0698">rRNA processing</keyword>
<keyword evidence="1 7" id="KW-0963">Cytoplasm</keyword>
<dbReference type="STRING" id="1048340.SAMN05444487_10723"/>
<keyword evidence="5 7" id="KW-0949">S-adenosyl-L-methionine</keyword>
<keyword evidence="3 7" id="KW-0489">Methyltransferase</keyword>
<evidence type="ECO:0000256" key="7">
    <source>
        <dbReference type="HAMAP-Rule" id="MF_00607"/>
    </source>
</evidence>
<dbReference type="NCBIfam" id="TIGR00755">
    <property type="entry name" value="ksgA"/>
    <property type="match status" value="1"/>
</dbReference>
<dbReference type="PROSITE" id="PS51689">
    <property type="entry name" value="SAM_RNA_A_N6_MT"/>
    <property type="match status" value="1"/>
</dbReference>
<dbReference type="Gene3D" id="3.40.50.150">
    <property type="entry name" value="Vaccinia Virus protein VP39"/>
    <property type="match status" value="1"/>
</dbReference>
<dbReference type="HAMAP" id="MF_00607">
    <property type="entry name" value="16SrRNA_methyltr_A"/>
    <property type="match status" value="1"/>
</dbReference>
<accession>A0A1H2WYX0</accession>
<dbReference type="GO" id="GO:0005829">
    <property type="term" value="C:cytosol"/>
    <property type="evidence" value="ECO:0007669"/>
    <property type="project" value="TreeGrafter"/>
</dbReference>
<dbReference type="InterPro" id="IPR011530">
    <property type="entry name" value="rRNA_adenine_dimethylase"/>
</dbReference>
<evidence type="ECO:0000256" key="6">
    <source>
        <dbReference type="ARBA" id="ARBA00022884"/>
    </source>
</evidence>
<dbReference type="EC" id="2.1.1.182" evidence="7"/>
<evidence type="ECO:0000313" key="10">
    <source>
        <dbReference type="EMBL" id="SDW85785.1"/>
    </source>
</evidence>
<dbReference type="FunFam" id="3.40.50.150:FF:000023">
    <property type="entry name" value="Ribosomal RNA small subunit methyltransferase A"/>
    <property type="match status" value="1"/>
</dbReference>
<comment type="similarity">
    <text evidence="7">Belongs to the class I-like SAM-binding methyltransferase superfamily. rRNA adenine N(6)-methyltransferase family. RsmA subfamily.</text>
</comment>
<dbReference type="GO" id="GO:0052908">
    <property type="term" value="F:16S rRNA (adenine(1518)-N(6)/adenine(1519)-N(6))-dimethyltransferase activity"/>
    <property type="evidence" value="ECO:0007669"/>
    <property type="project" value="UniProtKB-EC"/>
</dbReference>
<evidence type="ECO:0000256" key="5">
    <source>
        <dbReference type="ARBA" id="ARBA00022691"/>
    </source>
</evidence>
<comment type="catalytic activity">
    <reaction evidence="7">
        <text>adenosine(1518)/adenosine(1519) in 16S rRNA + 4 S-adenosyl-L-methionine = N(6)-dimethyladenosine(1518)/N(6)-dimethyladenosine(1519) in 16S rRNA + 4 S-adenosyl-L-homocysteine + 4 H(+)</text>
        <dbReference type="Rhea" id="RHEA:19609"/>
        <dbReference type="Rhea" id="RHEA-COMP:10232"/>
        <dbReference type="Rhea" id="RHEA-COMP:10233"/>
        <dbReference type="ChEBI" id="CHEBI:15378"/>
        <dbReference type="ChEBI" id="CHEBI:57856"/>
        <dbReference type="ChEBI" id="CHEBI:59789"/>
        <dbReference type="ChEBI" id="CHEBI:74411"/>
        <dbReference type="ChEBI" id="CHEBI:74493"/>
        <dbReference type="EC" id="2.1.1.182"/>
    </reaction>
</comment>
<dbReference type="OrthoDB" id="9814755at2"/>
<sequence>MAEGRITTRTREILRRHGLQLKKSLGQNFLTEDRVLHQIVEAADLDEQSGVLEIGPGIGALTEHLADEAKSILAVELDQRLIPILDELFVAYPHVKVLHGDAMKVDLHRLIDEHLGDCERRHVVANLPYYVTSPILMRLLEERLPLDSIVIMVQKEVAERLTSEPGTKAYGSITVTTQYFTEPEWVTLVPAHVFMPRPQVDSAVIRLKVRRTPPVDVRNEALFFRVIRAAFGQRRKTLPNALAAGLFGGERKGEVTAWLDEAGIDPKRRGETLSLEEFAQFTNLLDERLDDLT</sequence>
<dbReference type="InterPro" id="IPR020598">
    <property type="entry name" value="rRNA_Ade_methylase_Trfase_N"/>
</dbReference>
<dbReference type="InterPro" id="IPR023165">
    <property type="entry name" value="rRNA_Ade_diMease-like_C"/>
</dbReference>
<keyword evidence="4 7" id="KW-0808">Transferase</keyword>
<dbReference type="Proteomes" id="UP000198534">
    <property type="component" value="Unassembled WGS sequence"/>
</dbReference>
<name>A0A1H2WYX0_9BACL</name>
<comment type="function">
    <text evidence="7">Specifically dimethylates two adjacent adenosines (A1518 and A1519) in the loop of a conserved hairpin near the 3'-end of 16S rRNA in the 30S particle. May play a critical role in biogenesis of 30S subunits.</text>
</comment>
<dbReference type="Gene3D" id="1.10.8.100">
    <property type="entry name" value="Ribosomal RNA adenine dimethylase-like, domain 2"/>
    <property type="match status" value="1"/>
</dbReference>
<evidence type="ECO:0000259" key="9">
    <source>
        <dbReference type="SMART" id="SM00650"/>
    </source>
</evidence>
<feature type="domain" description="Ribosomal RNA adenine methylase transferase N-terminal" evidence="9">
    <location>
        <begin position="35"/>
        <end position="211"/>
    </location>
</feature>
<evidence type="ECO:0000256" key="4">
    <source>
        <dbReference type="ARBA" id="ARBA00022679"/>
    </source>
</evidence>
<dbReference type="PANTHER" id="PTHR11727">
    <property type="entry name" value="DIMETHYLADENOSINE TRANSFERASE"/>
    <property type="match status" value="1"/>
</dbReference>
<dbReference type="GO" id="GO:0003723">
    <property type="term" value="F:RNA binding"/>
    <property type="evidence" value="ECO:0007669"/>
    <property type="project" value="UniProtKB-UniRule"/>
</dbReference>
<dbReference type="SMART" id="SM00650">
    <property type="entry name" value="rADc"/>
    <property type="match status" value="1"/>
</dbReference>
<protein>
    <recommendedName>
        <fullName evidence="7">Ribosomal RNA small subunit methyltransferase A</fullName>
        <ecNumber evidence="7">2.1.1.182</ecNumber>
    </recommendedName>
    <alternativeName>
        <fullName evidence="7">16S rRNA (adenine(1518)-N(6)/adenine(1519)-N(6))-dimethyltransferase</fullName>
    </alternativeName>
    <alternativeName>
        <fullName evidence="7">16S rRNA dimethyladenosine transferase</fullName>
    </alternativeName>
    <alternativeName>
        <fullName evidence="7">16S rRNA dimethylase</fullName>
    </alternativeName>
    <alternativeName>
        <fullName evidence="7">S-adenosylmethionine-6-N', N'-adenosyl(rRNA) dimethyltransferase</fullName>
    </alternativeName>
</protein>
<dbReference type="SUPFAM" id="SSF53335">
    <property type="entry name" value="S-adenosyl-L-methionine-dependent methyltransferases"/>
    <property type="match status" value="1"/>
</dbReference>
<dbReference type="InterPro" id="IPR001737">
    <property type="entry name" value="KsgA/Erm"/>
</dbReference>
<evidence type="ECO:0000256" key="3">
    <source>
        <dbReference type="ARBA" id="ARBA00022603"/>
    </source>
</evidence>
<comment type="subcellular location">
    <subcellularLocation>
        <location evidence="7">Cytoplasm</location>
    </subcellularLocation>
</comment>